<comment type="caution">
    <text evidence="2">The sequence shown here is derived from an EMBL/GenBank/DDBJ whole genome shotgun (WGS) entry which is preliminary data.</text>
</comment>
<dbReference type="SUPFAM" id="SSF50370">
    <property type="entry name" value="Ricin B-like lectins"/>
    <property type="match status" value="1"/>
</dbReference>
<dbReference type="Pfam" id="PF14200">
    <property type="entry name" value="RicinB_lectin_2"/>
    <property type="match status" value="1"/>
</dbReference>
<evidence type="ECO:0000313" key="3">
    <source>
        <dbReference type="Proteomes" id="UP000236333"/>
    </source>
</evidence>
<protein>
    <recommendedName>
        <fullName evidence="1">Ricin B lectin domain-containing protein</fullName>
    </recommendedName>
</protein>
<dbReference type="InterPro" id="IPR000772">
    <property type="entry name" value="Ricin_B_lectin"/>
</dbReference>
<evidence type="ECO:0000259" key="1">
    <source>
        <dbReference type="Pfam" id="PF14200"/>
    </source>
</evidence>
<dbReference type="InterPro" id="IPR035992">
    <property type="entry name" value="Ricin_B-like_lectins"/>
</dbReference>
<organism evidence="2 3">
    <name type="scientific">Tetrabaena socialis</name>
    <dbReference type="NCBI Taxonomy" id="47790"/>
    <lineage>
        <taxon>Eukaryota</taxon>
        <taxon>Viridiplantae</taxon>
        <taxon>Chlorophyta</taxon>
        <taxon>core chlorophytes</taxon>
        <taxon>Chlorophyceae</taxon>
        <taxon>CS clade</taxon>
        <taxon>Chlamydomonadales</taxon>
        <taxon>Tetrabaenaceae</taxon>
        <taxon>Tetrabaena</taxon>
    </lineage>
</organism>
<dbReference type="EMBL" id="PGGS01000585">
    <property type="protein sequence ID" value="PNH02865.1"/>
    <property type="molecule type" value="Genomic_DNA"/>
</dbReference>
<dbReference type="OrthoDB" id="6770063at2759"/>
<keyword evidence="3" id="KW-1185">Reference proteome</keyword>
<gene>
    <name evidence="2" type="ORF">TSOC_011123</name>
</gene>
<dbReference type="AlphaFoldDB" id="A0A2J7ZRG0"/>
<feature type="domain" description="Ricin B lectin" evidence="1">
    <location>
        <begin position="31"/>
        <end position="88"/>
    </location>
</feature>
<dbReference type="Gene3D" id="2.80.10.50">
    <property type="match status" value="1"/>
</dbReference>
<sequence>MYAPSMLQLWDCYSTINQQFTISPVGDAFSIRDVGDGYYQIKNVNSGKCIDLTDYNPNNGAVIQQWSCFFNNAAKRWMMEAFGTLWLVQVA</sequence>
<dbReference type="Proteomes" id="UP000236333">
    <property type="component" value="Unassembled WGS sequence"/>
</dbReference>
<reference evidence="2 3" key="1">
    <citation type="journal article" date="2017" name="Mol. Biol. Evol.">
        <title>The 4-celled Tetrabaena socialis nuclear genome reveals the essential components for genetic control of cell number at the origin of multicellularity in the volvocine lineage.</title>
        <authorList>
            <person name="Featherston J."/>
            <person name="Arakaki Y."/>
            <person name="Hanschen E.R."/>
            <person name="Ferris P.J."/>
            <person name="Michod R.E."/>
            <person name="Olson B.J.S.C."/>
            <person name="Nozaki H."/>
            <person name="Durand P.M."/>
        </authorList>
    </citation>
    <scope>NUCLEOTIDE SEQUENCE [LARGE SCALE GENOMIC DNA]</scope>
    <source>
        <strain evidence="2 3">NIES-571</strain>
    </source>
</reference>
<evidence type="ECO:0000313" key="2">
    <source>
        <dbReference type="EMBL" id="PNH02865.1"/>
    </source>
</evidence>
<accession>A0A2J7ZRG0</accession>
<dbReference type="PROSITE" id="PS50231">
    <property type="entry name" value="RICIN_B_LECTIN"/>
    <property type="match status" value="1"/>
</dbReference>
<name>A0A2J7ZRG0_9CHLO</name>
<proteinExistence type="predicted"/>